<comment type="caution">
    <text evidence="11">The sequence shown here is derived from an EMBL/GenBank/DDBJ whole genome shotgun (WGS) entry which is preliminary data.</text>
</comment>
<accession>A0A369YIM5</accession>
<evidence type="ECO:0000256" key="4">
    <source>
        <dbReference type="ARBA" id="ARBA00017522"/>
    </source>
</evidence>
<evidence type="ECO:0000313" key="12">
    <source>
        <dbReference type="Proteomes" id="UP000253872"/>
    </source>
</evidence>
<comment type="subcellular location">
    <subcellularLocation>
        <location evidence="2">Cell membrane</location>
        <topology evidence="2">Multi-pass membrane protein</topology>
    </subcellularLocation>
</comment>
<dbReference type="InterPro" id="IPR006419">
    <property type="entry name" value="NMN_transpt_PnuC"/>
</dbReference>
<feature type="transmembrane region" description="Helical" evidence="10">
    <location>
        <begin position="129"/>
        <end position="147"/>
    </location>
</feature>
<evidence type="ECO:0000256" key="3">
    <source>
        <dbReference type="ARBA" id="ARBA00006669"/>
    </source>
</evidence>
<keyword evidence="7 10" id="KW-0812">Transmembrane</keyword>
<evidence type="ECO:0000256" key="9">
    <source>
        <dbReference type="ARBA" id="ARBA00023136"/>
    </source>
</evidence>
<keyword evidence="8 10" id="KW-1133">Transmembrane helix</keyword>
<comment type="function">
    <text evidence="1">Required for nicotinamide riboside transport across the inner membrane.</text>
</comment>
<comment type="similarity">
    <text evidence="3">Belongs to the nicotinamide ribonucleoside (NR) uptake permease (TC 4.B.1) family.</text>
</comment>
<dbReference type="NCBIfam" id="TIGR01528">
    <property type="entry name" value="NMN_trans_PnuC"/>
    <property type="match status" value="1"/>
</dbReference>
<protein>
    <recommendedName>
        <fullName evidence="4">Nicotinamide riboside transporter PnuC</fullName>
    </recommendedName>
</protein>
<feature type="transmembrane region" description="Helical" evidence="10">
    <location>
        <begin position="90"/>
        <end position="108"/>
    </location>
</feature>
<organism evidence="11 12">
    <name type="scientific">Haemophilus sputorum</name>
    <dbReference type="NCBI Taxonomy" id="1078480"/>
    <lineage>
        <taxon>Bacteria</taxon>
        <taxon>Pseudomonadati</taxon>
        <taxon>Pseudomonadota</taxon>
        <taxon>Gammaproteobacteria</taxon>
        <taxon>Pasteurellales</taxon>
        <taxon>Pasteurellaceae</taxon>
        <taxon>Haemophilus</taxon>
    </lineage>
</organism>
<dbReference type="STRING" id="1035839.GCA_000238795_00182"/>
<feature type="transmembrane region" description="Helical" evidence="10">
    <location>
        <begin position="205"/>
        <end position="223"/>
    </location>
</feature>
<dbReference type="EMBL" id="QEPN01000001">
    <property type="protein sequence ID" value="RDE73678.1"/>
    <property type="molecule type" value="Genomic_DNA"/>
</dbReference>
<evidence type="ECO:0000256" key="6">
    <source>
        <dbReference type="ARBA" id="ARBA00022475"/>
    </source>
</evidence>
<evidence type="ECO:0000256" key="1">
    <source>
        <dbReference type="ARBA" id="ARBA00002672"/>
    </source>
</evidence>
<dbReference type="GO" id="GO:0034257">
    <property type="term" value="F:nicotinamide riboside transmembrane transporter activity"/>
    <property type="evidence" value="ECO:0007669"/>
    <property type="project" value="InterPro"/>
</dbReference>
<reference evidence="11 12" key="1">
    <citation type="submission" date="2018-05" db="EMBL/GenBank/DDBJ databases">
        <title>Draft Genome Sequences for a Diverse set of 7 Haemophilus Species.</title>
        <authorList>
            <person name="Nichols M."/>
            <person name="Topaz N."/>
            <person name="Wang X."/>
            <person name="Wang X."/>
            <person name="Boxrud D."/>
        </authorList>
    </citation>
    <scope>NUCLEOTIDE SEQUENCE [LARGE SCALE GENOMIC DNA]</scope>
    <source>
        <strain evidence="11 12">C2002001239</strain>
    </source>
</reference>
<dbReference type="Proteomes" id="UP000253872">
    <property type="component" value="Unassembled WGS sequence"/>
</dbReference>
<proteinExistence type="inferred from homology"/>
<dbReference type="PANTHER" id="PTHR36122">
    <property type="entry name" value="NICOTINAMIDE RIBOSIDE TRANSPORTER PNUC"/>
    <property type="match status" value="1"/>
</dbReference>
<evidence type="ECO:0000256" key="7">
    <source>
        <dbReference type="ARBA" id="ARBA00022692"/>
    </source>
</evidence>
<feature type="transmembrane region" description="Helical" evidence="10">
    <location>
        <begin position="20"/>
        <end position="37"/>
    </location>
</feature>
<dbReference type="GO" id="GO:0005886">
    <property type="term" value="C:plasma membrane"/>
    <property type="evidence" value="ECO:0007669"/>
    <property type="project" value="UniProtKB-SubCell"/>
</dbReference>
<evidence type="ECO:0000256" key="2">
    <source>
        <dbReference type="ARBA" id="ARBA00004651"/>
    </source>
</evidence>
<feature type="transmembrane region" description="Helical" evidence="10">
    <location>
        <begin position="67"/>
        <end position="84"/>
    </location>
</feature>
<evidence type="ECO:0000256" key="10">
    <source>
        <dbReference type="SAM" id="Phobius"/>
    </source>
</evidence>
<name>A0A369YIM5_9PAST</name>
<sequence>MNKQALSDFIRQELSGWKPFEVLLLVFCVGAQLWLLIQTSAPLLDAISGITGTICVVLVSKGKISNYFFGLIFAYTYFYVAWHQNYIGEMNSVLYIYLPAQFIGYFLWKANMQKDNAGSEEVVAKALDFKGWAILLVSLTVFTLLFIEALKAAGGSSTSLDGVTTITTCAAQLLMILRYREQWLLWIVLNVLSILLWWEENPSMRVMYIAYLVNSIYGFYNWTKLQKQLKA</sequence>
<dbReference type="RefSeq" id="WP_007525188.1">
    <property type="nucleotide sequence ID" value="NZ_QEPN01000001.1"/>
</dbReference>
<dbReference type="PANTHER" id="PTHR36122:SF2">
    <property type="entry name" value="NICOTINAMIDE RIBOSIDE TRANSPORTER PNUC"/>
    <property type="match status" value="1"/>
</dbReference>
<gene>
    <name evidence="11" type="ORF">DPV93_00535</name>
</gene>
<feature type="transmembrane region" description="Helical" evidence="10">
    <location>
        <begin position="183"/>
        <end position="199"/>
    </location>
</feature>
<dbReference type="Pfam" id="PF04973">
    <property type="entry name" value="NMN_transporter"/>
    <property type="match status" value="1"/>
</dbReference>
<feature type="transmembrane region" description="Helical" evidence="10">
    <location>
        <begin position="43"/>
        <end position="60"/>
    </location>
</feature>
<evidence type="ECO:0000256" key="5">
    <source>
        <dbReference type="ARBA" id="ARBA00022448"/>
    </source>
</evidence>
<keyword evidence="6" id="KW-1003">Cell membrane</keyword>
<evidence type="ECO:0000256" key="8">
    <source>
        <dbReference type="ARBA" id="ARBA00022989"/>
    </source>
</evidence>
<evidence type="ECO:0000313" key="11">
    <source>
        <dbReference type="EMBL" id="RDE73678.1"/>
    </source>
</evidence>
<dbReference type="AlphaFoldDB" id="A0A369YIM5"/>
<keyword evidence="5" id="KW-0813">Transport</keyword>
<keyword evidence="9 10" id="KW-0472">Membrane</keyword>